<feature type="non-terminal residue" evidence="1">
    <location>
        <position position="1"/>
    </location>
</feature>
<sequence>RSDSCLNRGEDTWRIGNGSGVEVKPGQVLTTRGKVN</sequence>
<name>A0A8T2FIP5_ARASU</name>
<organism evidence="1 2">
    <name type="scientific">Arabidopsis suecica</name>
    <name type="common">Swedish thale-cress</name>
    <name type="synonym">Cardaminopsis suecica</name>
    <dbReference type="NCBI Taxonomy" id="45249"/>
    <lineage>
        <taxon>Eukaryota</taxon>
        <taxon>Viridiplantae</taxon>
        <taxon>Streptophyta</taxon>
        <taxon>Embryophyta</taxon>
        <taxon>Tracheophyta</taxon>
        <taxon>Spermatophyta</taxon>
        <taxon>Magnoliopsida</taxon>
        <taxon>eudicotyledons</taxon>
        <taxon>Gunneridae</taxon>
        <taxon>Pentapetalae</taxon>
        <taxon>rosids</taxon>
        <taxon>malvids</taxon>
        <taxon>Brassicales</taxon>
        <taxon>Brassicaceae</taxon>
        <taxon>Camelineae</taxon>
        <taxon>Arabidopsis</taxon>
    </lineage>
</organism>
<evidence type="ECO:0000313" key="2">
    <source>
        <dbReference type="Proteomes" id="UP000694251"/>
    </source>
</evidence>
<accession>A0A8T2FIP5</accession>
<dbReference type="Proteomes" id="UP000694251">
    <property type="component" value="Chromosome 3"/>
</dbReference>
<dbReference type="EMBL" id="JAEFBJ010000003">
    <property type="protein sequence ID" value="KAG7631321.1"/>
    <property type="molecule type" value="Genomic_DNA"/>
</dbReference>
<reference evidence="1 2" key="1">
    <citation type="submission" date="2020-12" db="EMBL/GenBank/DDBJ databases">
        <title>Concerted genomic and epigenomic changes stabilize Arabidopsis allopolyploids.</title>
        <authorList>
            <person name="Chen Z."/>
        </authorList>
    </citation>
    <scope>NUCLEOTIDE SEQUENCE [LARGE SCALE GENOMIC DNA]</scope>
    <source>
        <strain evidence="1">As9502</strain>
        <tissue evidence="1">Leaf</tissue>
    </source>
</reference>
<evidence type="ECO:0000313" key="1">
    <source>
        <dbReference type="EMBL" id="KAG7631321.1"/>
    </source>
</evidence>
<dbReference type="AlphaFoldDB" id="A0A8T2FIP5"/>
<protein>
    <submittedName>
        <fullName evidence="1">Uncharacterized protein</fullName>
    </submittedName>
</protein>
<comment type="caution">
    <text evidence="1">The sequence shown here is derived from an EMBL/GenBank/DDBJ whole genome shotgun (WGS) entry which is preliminary data.</text>
</comment>
<keyword evidence="2" id="KW-1185">Reference proteome</keyword>
<gene>
    <name evidence="1" type="ORF">ISN44_As03g015630</name>
</gene>
<proteinExistence type="predicted"/>